<gene>
    <name evidence="1" type="ORF">O181_000810</name>
</gene>
<name>A0A9Q3GB81_9BASI</name>
<proteinExistence type="predicted"/>
<dbReference type="EMBL" id="AVOT02000104">
    <property type="protein sequence ID" value="MBW0461095.1"/>
    <property type="molecule type" value="Genomic_DNA"/>
</dbReference>
<dbReference type="OrthoDB" id="2506710at2759"/>
<protein>
    <recommendedName>
        <fullName evidence="3">Retrotransposon gag domain-containing protein</fullName>
    </recommendedName>
</protein>
<keyword evidence="2" id="KW-1185">Reference proteome</keyword>
<sequence length="264" mass="31292">MGQALLKEVPKLKEWPHFSGEGEYDHMEFTRGIDMIKEDFELLERLVTVIFNTLFTRSAHIWYIKLRQAHEHQSWTWWKTQIINKWANDSRRFEVETAFESAKFNAEKDTALPWLFQQKNRLTSLYPDMSEFMIHRNTLRQCGVSKICLLPFKKQITVNKVLPVNLELENFKSEQLNEAEISPHLTDKQESELSFLLYDHKEAFASDKETQGAMFDHEVDIILNIERPYPPLWRRPAYPASPKSREALEIHIEELLDLGVIRKF</sequence>
<dbReference type="AlphaFoldDB" id="A0A9Q3GB81"/>
<comment type="caution">
    <text evidence="1">The sequence shown here is derived from an EMBL/GenBank/DDBJ whole genome shotgun (WGS) entry which is preliminary data.</text>
</comment>
<evidence type="ECO:0000313" key="2">
    <source>
        <dbReference type="Proteomes" id="UP000765509"/>
    </source>
</evidence>
<dbReference type="Proteomes" id="UP000765509">
    <property type="component" value="Unassembled WGS sequence"/>
</dbReference>
<organism evidence="1 2">
    <name type="scientific">Austropuccinia psidii MF-1</name>
    <dbReference type="NCBI Taxonomy" id="1389203"/>
    <lineage>
        <taxon>Eukaryota</taxon>
        <taxon>Fungi</taxon>
        <taxon>Dikarya</taxon>
        <taxon>Basidiomycota</taxon>
        <taxon>Pucciniomycotina</taxon>
        <taxon>Pucciniomycetes</taxon>
        <taxon>Pucciniales</taxon>
        <taxon>Sphaerophragmiaceae</taxon>
        <taxon>Austropuccinia</taxon>
    </lineage>
</organism>
<reference evidence="1" key="1">
    <citation type="submission" date="2021-03" db="EMBL/GenBank/DDBJ databases">
        <title>Draft genome sequence of rust myrtle Austropuccinia psidii MF-1, a brazilian biotype.</title>
        <authorList>
            <person name="Quecine M.C."/>
            <person name="Pachon D.M.R."/>
            <person name="Bonatelli M.L."/>
            <person name="Correr F.H."/>
            <person name="Franceschini L.M."/>
            <person name="Leite T.F."/>
            <person name="Margarido G.R.A."/>
            <person name="Almeida C.A."/>
            <person name="Ferrarezi J.A."/>
            <person name="Labate C.A."/>
        </authorList>
    </citation>
    <scope>NUCLEOTIDE SEQUENCE</scope>
    <source>
        <strain evidence="1">MF-1</strain>
    </source>
</reference>
<accession>A0A9Q3GB81</accession>
<evidence type="ECO:0000313" key="1">
    <source>
        <dbReference type="EMBL" id="MBW0461095.1"/>
    </source>
</evidence>
<evidence type="ECO:0008006" key="3">
    <source>
        <dbReference type="Google" id="ProtNLM"/>
    </source>
</evidence>